<dbReference type="EMBL" id="CP073041">
    <property type="protein sequence ID" value="UXE58403.1"/>
    <property type="molecule type" value="Genomic_DNA"/>
</dbReference>
<dbReference type="Pfam" id="PF14082">
    <property type="entry name" value="SduA_C"/>
    <property type="match status" value="1"/>
</dbReference>
<accession>A0A977KRQ8</accession>
<dbReference type="KEGG" id="wna:KA717_20190"/>
<name>A0A977KRQ8_9CYAN</name>
<dbReference type="Proteomes" id="UP001065613">
    <property type="component" value="Chromosome"/>
</dbReference>
<organism evidence="2">
    <name type="scientific">Woronichinia naegeliana WA131</name>
    <dbReference type="NCBI Taxonomy" id="2824559"/>
    <lineage>
        <taxon>Bacteria</taxon>
        <taxon>Bacillati</taxon>
        <taxon>Cyanobacteriota</taxon>
        <taxon>Cyanophyceae</taxon>
        <taxon>Synechococcales</taxon>
        <taxon>Coelosphaeriaceae</taxon>
        <taxon>Woronichinia</taxon>
    </lineage>
</organism>
<sequence length="207" mass="24268">MKILTKHSFDANNCRKEWNDFVRLLAQNQTLSERNHILPFFKQSRDLSIFIGEFFSKIKKPDVFAHEYEIYGDFIADLVIGDSVTNHYLLVEFEDGKPESIFLKKGNKSTPDWSPRIEAAFSQLVDWLWKLEDMRSTADFQNTFGSRRATFEGLIIIGKDMNLAPQEADRLKWRMDRTMIDSNPISCISFNQLSEDLNFYLTTRYNV</sequence>
<proteinExistence type="predicted"/>
<protein>
    <submittedName>
        <fullName evidence="2">DUF4263 domain-containing protein</fullName>
    </submittedName>
</protein>
<feature type="domain" description="Shedu protein SduA C-terminal" evidence="1">
    <location>
        <begin position="33"/>
        <end position="193"/>
    </location>
</feature>
<evidence type="ECO:0000259" key="1">
    <source>
        <dbReference type="Pfam" id="PF14082"/>
    </source>
</evidence>
<reference evidence="2" key="1">
    <citation type="submission" date="2021-04" db="EMBL/GenBank/DDBJ databases">
        <title>Genome sequence of Woronichinia naegeliana from Washington state freshwater lake bloom.</title>
        <authorList>
            <person name="Dreher T.W."/>
        </authorList>
    </citation>
    <scope>NUCLEOTIDE SEQUENCE</scope>
    <source>
        <strain evidence="2">WA131</strain>
    </source>
</reference>
<dbReference type="InterPro" id="IPR025359">
    <property type="entry name" value="SduA_C"/>
</dbReference>
<dbReference type="AlphaFoldDB" id="A0A977KRQ8"/>
<gene>
    <name evidence="2" type="ORF">KA717_20190</name>
</gene>
<evidence type="ECO:0000313" key="2">
    <source>
        <dbReference type="EMBL" id="UXE58403.1"/>
    </source>
</evidence>